<dbReference type="PANTHER" id="PTHR43157:SF31">
    <property type="entry name" value="PHOSPHATIDYLINOSITOL-GLYCAN BIOSYNTHESIS CLASS F PROTEIN"/>
    <property type="match status" value="1"/>
</dbReference>
<keyword evidence="3" id="KW-1133">Transmembrane helix</keyword>
<feature type="region of interest" description="Disordered" evidence="2">
    <location>
        <begin position="362"/>
        <end position="381"/>
    </location>
</feature>
<dbReference type="AlphaFoldDB" id="A8N4F8"/>
<dbReference type="Proteomes" id="UP000001861">
    <property type="component" value="Unassembled WGS sequence"/>
</dbReference>
<name>A8N4F8_COPC7</name>
<dbReference type="VEuPathDB" id="FungiDB:CC1G_06035"/>
<dbReference type="GeneID" id="6006263"/>
<evidence type="ECO:0000256" key="2">
    <source>
        <dbReference type="SAM" id="MobiDB-lite"/>
    </source>
</evidence>
<evidence type="ECO:0000256" key="1">
    <source>
        <dbReference type="ARBA" id="ARBA00023002"/>
    </source>
</evidence>
<feature type="transmembrane region" description="Helical" evidence="3">
    <location>
        <begin position="173"/>
        <end position="192"/>
    </location>
</feature>
<dbReference type="GO" id="GO:0016491">
    <property type="term" value="F:oxidoreductase activity"/>
    <property type="evidence" value="ECO:0007669"/>
    <property type="project" value="UniProtKB-KW"/>
</dbReference>
<dbReference type="RefSeq" id="XP_001829826.1">
    <property type="nucleotide sequence ID" value="XM_001829774.2"/>
</dbReference>
<dbReference type="InterPro" id="IPR036291">
    <property type="entry name" value="NAD(P)-bd_dom_sf"/>
</dbReference>
<dbReference type="InterPro" id="IPR013968">
    <property type="entry name" value="PKS_KR"/>
</dbReference>
<dbReference type="Pfam" id="PF08659">
    <property type="entry name" value="KR"/>
    <property type="match status" value="1"/>
</dbReference>
<sequence length="499" mass="54943">MVLQILEAVATSKYFPTNYLVHIVVGFIILLAVRTLSQGRKTTWERNLHARTVLVTGGFTPLGLTLLQSLAERGAHIIALSSDPVESPEVTILIDLLRSTTKNEQIYAEHCDLDSPHSIREFCTKFLTGKDQRLDAIIFAHEYQHIGAMGWLSKKFGRGHREREDANRRERGSLASFLITTLLLPALLVAPVERDIRIIHVVNPFYAAAAGPSFHVPSSSFSSGKDKRVATKSIIVEEGTRSLRTVILARHMQRILDALPSASKAQIPKAEEGSSSVPVVSPKLQKSNIVTVSVCPGISRMDTVGPFLNADWNVSQGASVRGVLAYLILQPLLRVLTKTPTSAIQTVLHALCLPTPFKHVAQSSLEDPEDAKKASDNKPRREVLKPGALYRECAVVQLRVPPPTKEQLEQLEEAMKQAQAKADASKKKGKAKASQEEVLKFEDDGEYGGEVAGRLVWEAYEDALKVWEKSCPAPPPDEKKKMEEEKAKAKDSSTASPYD</sequence>
<dbReference type="KEGG" id="cci:CC1G_06035"/>
<accession>A8N4F8</accession>
<comment type="caution">
    <text evidence="5">The sequence shown here is derived from an EMBL/GenBank/DDBJ whole genome shotgun (WGS) entry which is preliminary data.</text>
</comment>
<keyword evidence="3" id="KW-0472">Membrane</keyword>
<feature type="domain" description="Ketoreductase (KR)" evidence="4">
    <location>
        <begin position="52"/>
        <end position="138"/>
    </location>
</feature>
<dbReference type="OrthoDB" id="191979at2759"/>
<dbReference type="EMBL" id="AACS02000003">
    <property type="protein sequence ID" value="EAU92048.1"/>
    <property type="molecule type" value="Genomic_DNA"/>
</dbReference>
<gene>
    <name evidence="5" type="ORF">CC1G_06035</name>
</gene>
<dbReference type="Gene3D" id="3.40.50.720">
    <property type="entry name" value="NAD(P)-binding Rossmann-like Domain"/>
    <property type="match status" value="1"/>
</dbReference>
<feature type="region of interest" description="Disordered" evidence="2">
    <location>
        <begin position="412"/>
        <end position="439"/>
    </location>
</feature>
<dbReference type="InParanoid" id="A8N4F8"/>
<feature type="compositionally biased region" description="Basic and acidic residues" evidence="2">
    <location>
        <begin position="476"/>
        <end position="491"/>
    </location>
</feature>
<feature type="region of interest" description="Disordered" evidence="2">
    <location>
        <begin position="469"/>
        <end position="499"/>
    </location>
</feature>
<dbReference type="PANTHER" id="PTHR43157">
    <property type="entry name" value="PHOSPHATIDYLINOSITOL-GLYCAN BIOSYNTHESIS CLASS F PROTEIN-RELATED"/>
    <property type="match status" value="1"/>
</dbReference>
<dbReference type="OMA" id="NYLANYH"/>
<feature type="transmembrane region" description="Helical" evidence="3">
    <location>
        <begin position="19"/>
        <end position="37"/>
    </location>
</feature>
<keyword evidence="1" id="KW-0560">Oxidoreductase</keyword>
<evidence type="ECO:0000313" key="5">
    <source>
        <dbReference type="EMBL" id="EAU92048.1"/>
    </source>
</evidence>
<dbReference type="FunCoup" id="A8N4F8">
    <property type="interactions" value="5"/>
</dbReference>
<evidence type="ECO:0000313" key="6">
    <source>
        <dbReference type="Proteomes" id="UP000001861"/>
    </source>
</evidence>
<dbReference type="eggNOG" id="KOG1208">
    <property type="taxonomic scope" value="Eukaryota"/>
</dbReference>
<feature type="compositionally biased region" description="Basic and acidic residues" evidence="2">
    <location>
        <begin position="370"/>
        <end position="381"/>
    </location>
</feature>
<keyword evidence="6" id="KW-1185">Reference proteome</keyword>
<evidence type="ECO:0000256" key="3">
    <source>
        <dbReference type="SAM" id="Phobius"/>
    </source>
</evidence>
<protein>
    <recommendedName>
        <fullName evidence="4">Ketoreductase (KR) domain-containing protein</fullName>
    </recommendedName>
</protein>
<organism evidence="5 6">
    <name type="scientific">Coprinopsis cinerea (strain Okayama-7 / 130 / ATCC MYA-4618 / FGSC 9003)</name>
    <name type="common">Inky cap fungus</name>
    <name type="synonym">Hormographiella aspergillata</name>
    <dbReference type="NCBI Taxonomy" id="240176"/>
    <lineage>
        <taxon>Eukaryota</taxon>
        <taxon>Fungi</taxon>
        <taxon>Dikarya</taxon>
        <taxon>Basidiomycota</taxon>
        <taxon>Agaricomycotina</taxon>
        <taxon>Agaricomycetes</taxon>
        <taxon>Agaricomycetidae</taxon>
        <taxon>Agaricales</taxon>
        <taxon>Agaricineae</taxon>
        <taxon>Psathyrellaceae</taxon>
        <taxon>Coprinopsis</taxon>
    </lineage>
</organism>
<keyword evidence="3" id="KW-0812">Transmembrane</keyword>
<reference evidence="5 6" key="1">
    <citation type="journal article" date="2010" name="Proc. Natl. Acad. Sci. U.S.A.">
        <title>Insights into evolution of multicellular fungi from the assembled chromosomes of the mushroom Coprinopsis cinerea (Coprinus cinereus).</title>
        <authorList>
            <person name="Stajich J.E."/>
            <person name="Wilke S.K."/>
            <person name="Ahren D."/>
            <person name="Au C.H."/>
            <person name="Birren B.W."/>
            <person name="Borodovsky M."/>
            <person name="Burns C."/>
            <person name="Canback B."/>
            <person name="Casselton L.A."/>
            <person name="Cheng C.K."/>
            <person name="Deng J."/>
            <person name="Dietrich F.S."/>
            <person name="Fargo D.C."/>
            <person name="Farman M.L."/>
            <person name="Gathman A.C."/>
            <person name="Goldberg J."/>
            <person name="Guigo R."/>
            <person name="Hoegger P.J."/>
            <person name="Hooker J.B."/>
            <person name="Huggins A."/>
            <person name="James T.Y."/>
            <person name="Kamada T."/>
            <person name="Kilaru S."/>
            <person name="Kodira C."/>
            <person name="Kues U."/>
            <person name="Kupfer D."/>
            <person name="Kwan H.S."/>
            <person name="Lomsadze A."/>
            <person name="Li W."/>
            <person name="Lilly W.W."/>
            <person name="Ma L.J."/>
            <person name="Mackey A.J."/>
            <person name="Manning G."/>
            <person name="Martin F."/>
            <person name="Muraguchi H."/>
            <person name="Natvig D.O."/>
            <person name="Palmerini H."/>
            <person name="Ramesh M.A."/>
            <person name="Rehmeyer C.J."/>
            <person name="Roe B.A."/>
            <person name="Shenoy N."/>
            <person name="Stanke M."/>
            <person name="Ter-Hovhannisyan V."/>
            <person name="Tunlid A."/>
            <person name="Velagapudi R."/>
            <person name="Vision T.J."/>
            <person name="Zeng Q."/>
            <person name="Zolan M.E."/>
            <person name="Pukkila P.J."/>
        </authorList>
    </citation>
    <scope>NUCLEOTIDE SEQUENCE [LARGE SCALE GENOMIC DNA]</scope>
    <source>
        <strain evidence="6">Okayama-7 / 130 / ATCC MYA-4618 / FGSC 9003</strain>
    </source>
</reference>
<evidence type="ECO:0000259" key="4">
    <source>
        <dbReference type="Pfam" id="PF08659"/>
    </source>
</evidence>
<proteinExistence type="predicted"/>
<dbReference type="SUPFAM" id="SSF51735">
    <property type="entry name" value="NAD(P)-binding Rossmann-fold domains"/>
    <property type="match status" value="1"/>
</dbReference>